<accession>A0A438M3S1</accession>
<dbReference type="AlphaFoldDB" id="A0A438M3S1"/>
<name>A0A438M3S1_9ACTN</name>
<evidence type="ECO:0000256" key="1">
    <source>
        <dbReference type="SAM" id="Phobius"/>
    </source>
</evidence>
<keyword evidence="1" id="KW-1133">Transmembrane helix</keyword>
<proteinExistence type="predicted"/>
<organism evidence="2 3">
    <name type="scientific">Nonomuraea polychroma</name>
    <dbReference type="NCBI Taxonomy" id="46176"/>
    <lineage>
        <taxon>Bacteria</taxon>
        <taxon>Bacillati</taxon>
        <taxon>Actinomycetota</taxon>
        <taxon>Actinomycetes</taxon>
        <taxon>Streptosporangiales</taxon>
        <taxon>Streptosporangiaceae</taxon>
        <taxon>Nonomuraea</taxon>
    </lineage>
</organism>
<dbReference type="EMBL" id="SAUN01000001">
    <property type="protein sequence ID" value="RVX40237.1"/>
    <property type="molecule type" value="Genomic_DNA"/>
</dbReference>
<dbReference type="Proteomes" id="UP000284824">
    <property type="component" value="Unassembled WGS sequence"/>
</dbReference>
<feature type="transmembrane region" description="Helical" evidence="1">
    <location>
        <begin position="76"/>
        <end position="98"/>
    </location>
</feature>
<comment type="caution">
    <text evidence="2">The sequence shown here is derived from an EMBL/GenBank/DDBJ whole genome shotgun (WGS) entry which is preliminary data.</text>
</comment>
<keyword evidence="1" id="KW-0472">Membrane</keyword>
<keyword evidence="3" id="KW-1185">Reference proteome</keyword>
<protein>
    <submittedName>
        <fullName evidence="2">Uncharacterized protein</fullName>
    </submittedName>
</protein>
<gene>
    <name evidence="2" type="ORF">EDD27_2637</name>
</gene>
<reference evidence="2 3" key="1">
    <citation type="submission" date="2019-01" db="EMBL/GenBank/DDBJ databases">
        <title>Sequencing the genomes of 1000 actinobacteria strains.</title>
        <authorList>
            <person name="Klenk H.-P."/>
        </authorList>
    </citation>
    <scope>NUCLEOTIDE SEQUENCE [LARGE SCALE GENOMIC DNA]</scope>
    <source>
        <strain evidence="2 3">DSM 43925</strain>
    </source>
</reference>
<feature type="transmembrane region" description="Helical" evidence="1">
    <location>
        <begin position="35"/>
        <end position="55"/>
    </location>
</feature>
<evidence type="ECO:0000313" key="3">
    <source>
        <dbReference type="Proteomes" id="UP000284824"/>
    </source>
</evidence>
<sequence>MALPAHFAMTAGIIATAAGVGVVTADPSAHLHGVGWVLGGGLAVCFAASKALGIAMVAERWWTWGGRFPHAHPARAAALSGLIEGWMVVALLLVVALWRVAYRLRGGSVASPTAA</sequence>
<evidence type="ECO:0000313" key="2">
    <source>
        <dbReference type="EMBL" id="RVX40237.1"/>
    </source>
</evidence>
<keyword evidence="1" id="KW-0812">Transmembrane</keyword>